<evidence type="ECO:0000313" key="2">
    <source>
        <dbReference type="EnsemblMetazoa" id="CLYHEMP014059.1"/>
    </source>
</evidence>
<dbReference type="Proteomes" id="UP000594262">
    <property type="component" value="Unplaced"/>
</dbReference>
<organism evidence="2 3">
    <name type="scientific">Clytia hemisphaerica</name>
    <dbReference type="NCBI Taxonomy" id="252671"/>
    <lineage>
        <taxon>Eukaryota</taxon>
        <taxon>Metazoa</taxon>
        <taxon>Cnidaria</taxon>
        <taxon>Hydrozoa</taxon>
        <taxon>Hydroidolina</taxon>
        <taxon>Leptothecata</taxon>
        <taxon>Obeliida</taxon>
        <taxon>Clytiidae</taxon>
        <taxon>Clytia</taxon>
    </lineage>
</organism>
<feature type="chain" id="PRO_5029645679" evidence="1">
    <location>
        <begin position="29"/>
        <end position="147"/>
    </location>
</feature>
<evidence type="ECO:0000256" key="1">
    <source>
        <dbReference type="SAM" id="SignalP"/>
    </source>
</evidence>
<protein>
    <submittedName>
        <fullName evidence="2">Uncharacterized protein</fullName>
    </submittedName>
</protein>
<reference evidence="2" key="1">
    <citation type="submission" date="2021-01" db="UniProtKB">
        <authorList>
            <consortium name="EnsemblMetazoa"/>
        </authorList>
    </citation>
    <scope>IDENTIFICATION</scope>
</reference>
<evidence type="ECO:0000313" key="3">
    <source>
        <dbReference type="Proteomes" id="UP000594262"/>
    </source>
</evidence>
<dbReference type="AlphaFoldDB" id="A0A7M5WW97"/>
<dbReference type="RefSeq" id="XP_066928320.1">
    <property type="nucleotide sequence ID" value="XM_067072219.1"/>
</dbReference>
<keyword evidence="1" id="KW-0732">Signal</keyword>
<dbReference type="InterPro" id="IPR036438">
    <property type="entry name" value="Insulin-like_sf"/>
</dbReference>
<accession>A0A7M5WW97</accession>
<feature type="signal peptide" evidence="1">
    <location>
        <begin position="1"/>
        <end position="28"/>
    </location>
</feature>
<dbReference type="EnsemblMetazoa" id="CLYHEMT014059.1">
    <property type="protein sequence ID" value="CLYHEMP014059.1"/>
    <property type="gene ID" value="CLYHEMG014059"/>
</dbReference>
<sequence>MASPRHQRSTIHITLLVILLALLHQSHSRPSSSSNRSTFTKALGNRQFRICKARTFSFFLHTVCLHYRPARNVYKKVGIRKPQDNNILDRKEARSFIKSRRRRSTDQNYMDECCGPSKHGCNVNEIFEYCNYVPLPQIVLMRRKKFS</sequence>
<proteinExistence type="predicted"/>
<dbReference type="SUPFAM" id="SSF56994">
    <property type="entry name" value="Insulin-like"/>
    <property type="match status" value="1"/>
</dbReference>
<dbReference type="GeneID" id="136815771"/>
<name>A0A7M5WW97_9CNID</name>
<keyword evidence="3" id="KW-1185">Reference proteome</keyword>